<dbReference type="AlphaFoldDB" id="A0A915DPD6"/>
<reference evidence="2" key="1">
    <citation type="submission" date="2022-11" db="UniProtKB">
        <authorList>
            <consortium name="WormBaseParasite"/>
        </authorList>
    </citation>
    <scope>IDENTIFICATION</scope>
</reference>
<dbReference type="Gene3D" id="3.30.420.10">
    <property type="entry name" value="Ribonuclease H-like superfamily/Ribonuclease H"/>
    <property type="match status" value="1"/>
</dbReference>
<organism evidence="1 2">
    <name type="scientific">Ditylenchus dipsaci</name>
    <dbReference type="NCBI Taxonomy" id="166011"/>
    <lineage>
        <taxon>Eukaryota</taxon>
        <taxon>Metazoa</taxon>
        <taxon>Ecdysozoa</taxon>
        <taxon>Nematoda</taxon>
        <taxon>Chromadorea</taxon>
        <taxon>Rhabditida</taxon>
        <taxon>Tylenchina</taxon>
        <taxon>Tylenchomorpha</taxon>
        <taxon>Sphaerularioidea</taxon>
        <taxon>Anguinidae</taxon>
        <taxon>Anguininae</taxon>
        <taxon>Ditylenchus</taxon>
    </lineage>
</organism>
<dbReference type="WBParaSite" id="jg21505">
    <property type="protein sequence ID" value="jg21505"/>
    <property type="gene ID" value="jg21505"/>
</dbReference>
<dbReference type="InterPro" id="IPR012337">
    <property type="entry name" value="RNaseH-like_sf"/>
</dbReference>
<dbReference type="InterPro" id="IPR036397">
    <property type="entry name" value="RNaseH_sf"/>
</dbReference>
<evidence type="ECO:0000313" key="1">
    <source>
        <dbReference type="Proteomes" id="UP000887574"/>
    </source>
</evidence>
<keyword evidence="1" id="KW-1185">Reference proteome</keyword>
<name>A0A915DPD6_9BILA</name>
<sequence length="98" mass="11475">MSKTIRTFRFIPDYSPWSGGVWERMVGVLKTSYRKVVCRRKLDYEQFITLVPKLEAIVNSRPLTYLYEDSLEVIRPVDFLLPKADLKYTLGGRRSGRS</sequence>
<accession>A0A915DPD6</accession>
<evidence type="ECO:0000313" key="2">
    <source>
        <dbReference type="WBParaSite" id="jg21505"/>
    </source>
</evidence>
<dbReference type="SUPFAM" id="SSF53098">
    <property type="entry name" value="Ribonuclease H-like"/>
    <property type="match status" value="1"/>
</dbReference>
<proteinExistence type="predicted"/>
<dbReference type="Proteomes" id="UP000887574">
    <property type="component" value="Unplaced"/>
</dbReference>
<protein>
    <submittedName>
        <fullName evidence="2">Integrase catalytic domain-containing protein</fullName>
    </submittedName>
</protein>
<dbReference type="GO" id="GO:0003676">
    <property type="term" value="F:nucleic acid binding"/>
    <property type="evidence" value="ECO:0007669"/>
    <property type="project" value="InterPro"/>
</dbReference>